<feature type="compositionally biased region" description="Basic and acidic residues" evidence="1">
    <location>
        <begin position="130"/>
        <end position="151"/>
    </location>
</feature>
<accession>A0A2J6SW26</accession>
<gene>
    <name evidence="3" type="ORF">K444DRAFT_633858</name>
</gene>
<reference evidence="3 4" key="1">
    <citation type="submission" date="2016-04" db="EMBL/GenBank/DDBJ databases">
        <title>A degradative enzymes factory behind the ericoid mycorrhizal symbiosis.</title>
        <authorList>
            <consortium name="DOE Joint Genome Institute"/>
            <person name="Martino E."/>
            <person name="Morin E."/>
            <person name="Grelet G."/>
            <person name="Kuo A."/>
            <person name="Kohler A."/>
            <person name="Daghino S."/>
            <person name="Barry K."/>
            <person name="Choi C."/>
            <person name="Cichocki N."/>
            <person name="Clum A."/>
            <person name="Copeland A."/>
            <person name="Hainaut M."/>
            <person name="Haridas S."/>
            <person name="Labutti K."/>
            <person name="Lindquist E."/>
            <person name="Lipzen A."/>
            <person name="Khouja H.-R."/>
            <person name="Murat C."/>
            <person name="Ohm R."/>
            <person name="Olson A."/>
            <person name="Spatafora J."/>
            <person name="Veneault-Fourrey C."/>
            <person name="Henrissat B."/>
            <person name="Grigoriev I."/>
            <person name="Martin F."/>
            <person name="Perotto S."/>
        </authorList>
    </citation>
    <scope>NUCLEOTIDE SEQUENCE [LARGE SCALE GENOMIC DNA]</scope>
    <source>
        <strain evidence="3 4">E</strain>
    </source>
</reference>
<dbReference type="RefSeq" id="XP_024731878.1">
    <property type="nucleotide sequence ID" value="XM_024883669.1"/>
</dbReference>
<feature type="chain" id="PRO_5014319569" evidence="2">
    <location>
        <begin position="17"/>
        <end position="197"/>
    </location>
</feature>
<dbReference type="AlphaFoldDB" id="A0A2J6SW26"/>
<name>A0A2J6SW26_9HELO</name>
<evidence type="ECO:0000313" key="3">
    <source>
        <dbReference type="EMBL" id="PMD54974.1"/>
    </source>
</evidence>
<evidence type="ECO:0000256" key="1">
    <source>
        <dbReference type="SAM" id="MobiDB-lite"/>
    </source>
</evidence>
<keyword evidence="4" id="KW-1185">Reference proteome</keyword>
<dbReference type="GeneID" id="36591746"/>
<proteinExistence type="predicted"/>
<evidence type="ECO:0000313" key="4">
    <source>
        <dbReference type="Proteomes" id="UP000235371"/>
    </source>
</evidence>
<keyword evidence="2" id="KW-0732">Signal</keyword>
<organism evidence="3 4">
    <name type="scientific">Hyaloscypha bicolor E</name>
    <dbReference type="NCBI Taxonomy" id="1095630"/>
    <lineage>
        <taxon>Eukaryota</taxon>
        <taxon>Fungi</taxon>
        <taxon>Dikarya</taxon>
        <taxon>Ascomycota</taxon>
        <taxon>Pezizomycotina</taxon>
        <taxon>Leotiomycetes</taxon>
        <taxon>Helotiales</taxon>
        <taxon>Hyaloscyphaceae</taxon>
        <taxon>Hyaloscypha</taxon>
        <taxon>Hyaloscypha bicolor</taxon>
    </lineage>
</organism>
<sequence>MKLLVTLLYALTLCEAFAQPDKGRPLYKAGDMDYDVCLVLSRGDSTSYVSCMAICLASFGLVGFELGQIHGDLQLWEVCGPVYGAQCLCHGNNTLPEYIIMSRALQDQGLAHHDCVEALVKCAPEKKKEAKDTKDAKDAQDAKDAGKERNGRVSLDPSVDKESGKRGTVSTWKTTLDGDKGQERFIMLDAEEANSYY</sequence>
<feature type="region of interest" description="Disordered" evidence="1">
    <location>
        <begin position="130"/>
        <end position="176"/>
    </location>
</feature>
<dbReference type="Proteomes" id="UP000235371">
    <property type="component" value="Unassembled WGS sequence"/>
</dbReference>
<evidence type="ECO:0000256" key="2">
    <source>
        <dbReference type="SAM" id="SignalP"/>
    </source>
</evidence>
<feature type="signal peptide" evidence="2">
    <location>
        <begin position="1"/>
        <end position="16"/>
    </location>
</feature>
<protein>
    <submittedName>
        <fullName evidence="3">Uncharacterized protein</fullName>
    </submittedName>
</protein>
<dbReference type="InParanoid" id="A0A2J6SW26"/>
<dbReference type="EMBL" id="KZ613856">
    <property type="protein sequence ID" value="PMD54974.1"/>
    <property type="molecule type" value="Genomic_DNA"/>
</dbReference>